<dbReference type="Proteomes" id="UP000548476">
    <property type="component" value="Unassembled WGS sequence"/>
</dbReference>
<dbReference type="AlphaFoldDB" id="A0A841F9C0"/>
<evidence type="ECO:0000313" key="2">
    <source>
        <dbReference type="EMBL" id="MBB6032846.1"/>
    </source>
</evidence>
<dbReference type="PROSITE" id="PS51257">
    <property type="entry name" value="PROKAR_LIPOPROTEIN"/>
    <property type="match status" value="1"/>
</dbReference>
<protein>
    <recommendedName>
        <fullName evidence="4">Lipoprotein</fullName>
    </recommendedName>
</protein>
<dbReference type="RefSeq" id="WP_184785781.1">
    <property type="nucleotide sequence ID" value="NZ_BONT01000020.1"/>
</dbReference>
<comment type="caution">
    <text evidence="2">The sequence shown here is derived from an EMBL/GenBank/DDBJ whole genome shotgun (WGS) entry which is preliminary data.</text>
</comment>
<evidence type="ECO:0000256" key="1">
    <source>
        <dbReference type="SAM" id="SignalP"/>
    </source>
</evidence>
<evidence type="ECO:0008006" key="4">
    <source>
        <dbReference type="Google" id="ProtNLM"/>
    </source>
</evidence>
<organism evidence="2 3">
    <name type="scientific">Phytomonospora endophytica</name>
    <dbReference type="NCBI Taxonomy" id="714109"/>
    <lineage>
        <taxon>Bacteria</taxon>
        <taxon>Bacillati</taxon>
        <taxon>Actinomycetota</taxon>
        <taxon>Actinomycetes</taxon>
        <taxon>Micromonosporales</taxon>
        <taxon>Micromonosporaceae</taxon>
        <taxon>Phytomonospora</taxon>
    </lineage>
</organism>
<proteinExistence type="predicted"/>
<dbReference type="EMBL" id="JACHGT010000002">
    <property type="protein sequence ID" value="MBB6032846.1"/>
    <property type="molecule type" value="Genomic_DNA"/>
</dbReference>
<keyword evidence="1" id="KW-0732">Signal</keyword>
<keyword evidence="3" id="KW-1185">Reference proteome</keyword>
<evidence type="ECO:0000313" key="3">
    <source>
        <dbReference type="Proteomes" id="UP000548476"/>
    </source>
</evidence>
<name>A0A841F9C0_9ACTN</name>
<accession>A0A841F9C0</accession>
<reference evidence="2 3" key="1">
    <citation type="submission" date="2020-08" db="EMBL/GenBank/DDBJ databases">
        <title>Genomic Encyclopedia of Type Strains, Phase IV (KMG-IV): sequencing the most valuable type-strain genomes for metagenomic binning, comparative biology and taxonomic classification.</title>
        <authorList>
            <person name="Goeker M."/>
        </authorList>
    </citation>
    <scope>NUCLEOTIDE SEQUENCE [LARGE SCALE GENOMIC DNA]</scope>
    <source>
        <strain evidence="2 3">YIM 65646</strain>
    </source>
</reference>
<feature type="chain" id="PRO_5038932747" description="Lipoprotein" evidence="1">
    <location>
        <begin position="35"/>
        <end position="238"/>
    </location>
</feature>
<gene>
    <name evidence="2" type="ORF">HNR73_000693</name>
</gene>
<sequence>MSRLMSSTSRGRSRYGRLAVGLALSAGLVLSAAACGGDKGNTGGDGGEDDPATIAAAEIEVMKVCEQVDLAPLLTATKAKFAEGPTDTGMGVGADPAGPQCTAQIDFEPLRSGENSPAVDPANGRLNVAVLPYLSAENAAAEYDTRVQQTTQFASVEKTDTPLTGEWTKGVVINGRDQASDKVYALVQKDSYLLKFELTWDTDAEFFDKYPFTRDDIAGTFQTMMTPFYTAVSAKAGG</sequence>
<feature type="signal peptide" evidence="1">
    <location>
        <begin position="1"/>
        <end position="34"/>
    </location>
</feature>